<feature type="transmembrane region" description="Helical" evidence="9">
    <location>
        <begin position="27"/>
        <end position="44"/>
    </location>
</feature>
<dbReference type="UniPathway" id="UPA00079"/>
<dbReference type="AlphaFoldDB" id="A0A351RB35"/>
<dbReference type="PIRSF" id="PIRSF005355">
    <property type="entry name" value="UBIAD1"/>
    <property type="match status" value="1"/>
</dbReference>
<keyword evidence="7 9" id="KW-1133">Transmembrane helix</keyword>
<keyword evidence="4" id="KW-1003">Cell membrane</keyword>
<feature type="transmembrane region" description="Helical" evidence="9">
    <location>
        <begin position="291"/>
        <end position="312"/>
    </location>
</feature>
<proteinExistence type="predicted"/>
<gene>
    <name evidence="10" type="ORF">DCW48_06635</name>
</gene>
<evidence type="ECO:0000256" key="5">
    <source>
        <dbReference type="ARBA" id="ARBA00022679"/>
    </source>
</evidence>
<dbReference type="Gene3D" id="1.10.357.140">
    <property type="entry name" value="UbiA prenyltransferase"/>
    <property type="match status" value="1"/>
</dbReference>
<feature type="transmembrane region" description="Helical" evidence="9">
    <location>
        <begin position="50"/>
        <end position="72"/>
    </location>
</feature>
<protein>
    <submittedName>
        <fullName evidence="10">Prenyltransferase</fullName>
    </submittedName>
</protein>
<evidence type="ECO:0000313" key="11">
    <source>
        <dbReference type="Proteomes" id="UP000264313"/>
    </source>
</evidence>
<dbReference type="EMBL" id="DNAA01000162">
    <property type="protein sequence ID" value="HBA09256.1"/>
    <property type="molecule type" value="Genomic_DNA"/>
</dbReference>
<evidence type="ECO:0000256" key="9">
    <source>
        <dbReference type="SAM" id="Phobius"/>
    </source>
</evidence>
<keyword evidence="3" id="KW-0474">Menaquinone biosynthesis</keyword>
<feature type="transmembrane region" description="Helical" evidence="9">
    <location>
        <begin position="260"/>
        <end position="279"/>
    </location>
</feature>
<comment type="subcellular location">
    <subcellularLocation>
        <location evidence="1">Membrane</location>
        <topology evidence="1">Multi-pass membrane protein</topology>
    </subcellularLocation>
</comment>
<evidence type="ECO:0000256" key="6">
    <source>
        <dbReference type="ARBA" id="ARBA00022692"/>
    </source>
</evidence>
<keyword evidence="6 9" id="KW-0812">Transmembrane</keyword>
<dbReference type="STRING" id="1132855.GCA_000384255_00555"/>
<dbReference type="GO" id="GO:0042371">
    <property type="term" value="P:vitamin K biosynthetic process"/>
    <property type="evidence" value="ECO:0007669"/>
    <property type="project" value="TreeGrafter"/>
</dbReference>
<dbReference type="GO" id="GO:0016020">
    <property type="term" value="C:membrane"/>
    <property type="evidence" value="ECO:0007669"/>
    <property type="project" value="UniProtKB-SubCell"/>
</dbReference>
<feature type="transmembrane region" description="Helical" evidence="9">
    <location>
        <begin position="187"/>
        <end position="207"/>
    </location>
</feature>
<evidence type="ECO:0000256" key="2">
    <source>
        <dbReference type="ARBA" id="ARBA00004863"/>
    </source>
</evidence>
<dbReference type="CDD" id="cd13962">
    <property type="entry name" value="PT_UbiA_UBIAD1"/>
    <property type="match status" value="1"/>
</dbReference>
<dbReference type="PANTHER" id="PTHR13929:SF0">
    <property type="entry name" value="UBIA PRENYLTRANSFERASE DOMAIN-CONTAINING PROTEIN 1"/>
    <property type="match status" value="1"/>
</dbReference>
<evidence type="ECO:0000256" key="7">
    <source>
        <dbReference type="ARBA" id="ARBA00022989"/>
    </source>
</evidence>
<reference evidence="10 11" key="1">
    <citation type="journal article" date="2018" name="Nat. Biotechnol.">
        <title>A standardized bacterial taxonomy based on genome phylogeny substantially revises the tree of life.</title>
        <authorList>
            <person name="Parks D.H."/>
            <person name="Chuvochina M."/>
            <person name="Waite D.W."/>
            <person name="Rinke C."/>
            <person name="Skarshewski A."/>
            <person name="Chaumeil P.A."/>
            <person name="Hugenholtz P."/>
        </authorList>
    </citation>
    <scope>NUCLEOTIDE SEQUENCE [LARGE SCALE GENOMIC DNA]</scope>
    <source>
        <strain evidence="10">UBA9958</strain>
    </source>
</reference>
<organism evidence="10 11">
    <name type="scientific">Methylotenera mobilis</name>
    <dbReference type="NCBI Taxonomy" id="359408"/>
    <lineage>
        <taxon>Bacteria</taxon>
        <taxon>Pseudomonadati</taxon>
        <taxon>Pseudomonadota</taxon>
        <taxon>Betaproteobacteria</taxon>
        <taxon>Nitrosomonadales</taxon>
        <taxon>Methylophilaceae</taxon>
        <taxon>Methylotenera</taxon>
    </lineage>
</organism>
<feature type="transmembrane region" description="Helical" evidence="9">
    <location>
        <begin position="162"/>
        <end position="181"/>
    </location>
</feature>
<accession>A0A351RB35</accession>
<dbReference type="PANTHER" id="PTHR13929">
    <property type="entry name" value="1,4-DIHYDROXY-2-NAPHTHOATE OCTAPRENYLTRANSFERASE"/>
    <property type="match status" value="1"/>
</dbReference>
<evidence type="ECO:0000256" key="3">
    <source>
        <dbReference type="ARBA" id="ARBA00022428"/>
    </source>
</evidence>
<sequence>MRNSISEPSPTSFTNSLFCYFCATRPMFLIATLMACLIGLAAAINSGVVFQPVLAVATLVLALTMHAAVNVINDYFDALNGTDAINHERLYPFTGGSRFIQNGVMTLKRTAYLAYGLLFTSVLGGLILTYYVNLGLLVLGMVGVLIGWAYSATPFRLNSRGLGEFCVFLGFLGLVVGADYVQRQIFSLVPISAGVPYALLVTSLLYINQFPDRHADMVSGKRTLVVRLKSEHAVWVYLVVILMALVWLFGSVYMSTFPTSVMLSAMPLFFSLHAFYVLHQFSEKPAQLLPAIKSTLASMLSHALLLTIILLWNAS</sequence>
<evidence type="ECO:0000256" key="4">
    <source>
        <dbReference type="ARBA" id="ARBA00022475"/>
    </source>
</evidence>
<comment type="caution">
    <text evidence="10">The sequence shown here is derived from an EMBL/GenBank/DDBJ whole genome shotgun (WGS) entry which is preliminary data.</text>
</comment>
<evidence type="ECO:0000256" key="1">
    <source>
        <dbReference type="ARBA" id="ARBA00004141"/>
    </source>
</evidence>
<dbReference type="InterPro" id="IPR000537">
    <property type="entry name" value="UbiA_prenyltransferase"/>
</dbReference>
<keyword evidence="8 9" id="KW-0472">Membrane</keyword>
<dbReference type="InterPro" id="IPR044878">
    <property type="entry name" value="UbiA_sf"/>
</dbReference>
<dbReference type="Proteomes" id="UP000264313">
    <property type="component" value="Unassembled WGS sequence"/>
</dbReference>
<evidence type="ECO:0000256" key="8">
    <source>
        <dbReference type="ARBA" id="ARBA00023136"/>
    </source>
</evidence>
<feature type="transmembrane region" description="Helical" evidence="9">
    <location>
        <begin position="234"/>
        <end position="254"/>
    </location>
</feature>
<comment type="pathway">
    <text evidence="2">Quinol/quinone metabolism; menaquinone biosynthesis.</text>
</comment>
<name>A0A351RB35_9PROT</name>
<dbReference type="GO" id="GO:0004659">
    <property type="term" value="F:prenyltransferase activity"/>
    <property type="evidence" value="ECO:0007669"/>
    <property type="project" value="InterPro"/>
</dbReference>
<evidence type="ECO:0000313" key="10">
    <source>
        <dbReference type="EMBL" id="HBA09256.1"/>
    </source>
</evidence>
<dbReference type="GO" id="GO:0009234">
    <property type="term" value="P:menaquinone biosynthetic process"/>
    <property type="evidence" value="ECO:0007669"/>
    <property type="project" value="UniProtKB-UniPathway"/>
</dbReference>
<feature type="transmembrane region" description="Helical" evidence="9">
    <location>
        <begin position="110"/>
        <end position="128"/>
    </location>
</feature>
<dbReference type="Pfam" id="PF01040">
    <property type="entry name" value="UbiA"/>
    <property type="match status" value="1"/>
</dbReference>
<dbReference type="InterPro" id="IPR026046">
    <property type="entry name" value="UBIAD1"/>
</dbReference>
<keyword evidence="5 10" id="KW-0808">Transferase</keyword>